<name>A0ABY8VWG6_9MYCO</name>
<dbReference type="RefSeq" id="WP_285187056.1">
    <property type="nucleotide sequence ID" value="NZ_CP126981.1"/>
</dbReference>
<evidence type="ECO:0000313" key="2">
    <source>
        <dbReference type="Proteomes" id="UP001236585"/>
    </source>
</evidence>
<protein>
    <submittedName>
        <fullName evidence="1">Uncharacterized protein</fullName>
    </submittedName>
</protein>
<sequence length="143" mass="15097">MTYPSVGDLPEEATSTLLGVCGQLSRSKHAGLARWAAAVSDALLVQLVTVTTGVHVDGTTHEPLPLKELAAAELEGLHSLLLAGAEASEDESVAAWCTRMNGLIIADLCRRELEQLAIDAKAAAIVAEERRLACLTRHDGLFA</sequence>
<dbReference type="Proteomes" id="UP001236585">
    <property type="component" value="Chromosome"/>
</dbReference>
<keyword evidence="2" id="KW-1185">Reference proteome</keyword>
<evidence type="ECO:0000313" key="1">
    <source>
        <dbReference type="EMBL" id="WIM87355.1"/>
    </source>
</evidence>
<gene>
    <name evidence="1" type="ORF">PT015_21320</name>
</gene>
<dbReference type="EMBL" id="CP126981">
    <property type="protein sequence ID" value="WIM87355.1"/>
    <property type="molecule type" value="Genomic_DNA"/>
</dbReference>
<reference evidence="1 2" key="1">
    <citation type="journal article" date="2023" name="Microbiol. Resour. Announc.">
        <title>Complete Genome Sequence of Mycobacterium wuenschmanii, a novel Nontuberculous Mycobacterium Isolated from a captive population of Amazon Milk Frogs.</title>
        <authorList>
            <person name="Hicks J."/>
            <person name="Zeineldin M."/>
            <person name="Ward H."/>
            <person name="Wuenschmann A."/>
            <person name="Camp P."/>
            <person name="Farrell D."/>
            <person name="Lehman K."/>
            <person name="Thacker T."/>
            <person name="Cuthbert E."/>
        </authorList>
    </citation>
    <scope>NUCLEOTIDE SEQUENCE [LARGE SCALE GENOMIC DNA]</scope>
    <source>
        <strain evidence="1 2">Wuenschmanii</strain>
    </source>
</reference>
<organism evidence="1 2">
    <name type="scientific">Candidatus Mycobacterium wuenschmannii</name>
    <dbReference type="NCBI Taxonomy" id="3027808"/>
    <lineage>
        <taxon>Bacteria</taxon>
        <taxon>Bacillati</taxon>
        <taxon>Actinomycetota</taxon>
        <taxon>Actinomycetes</taxon>
        <taxon>Mycobacteriales</taxon>
        <taxon>Mycobacteriaceae</taxon>
        <taxon>Mycobacterium</taxon>
    </lineage>
</organism>
<proteinExistence type="predicted"/>
<accession>A0ABY8VWG6</accession>